<name>A0A225NNP5_9RHOB</name>
<comment type="caution">
    <text evidence="3">The sequence shown here is derived from an EMBL/GenBank/DDBJ whole genome shotgun (WGS) entry which is preliminary data.</text>
</comment>
<dbReference type="InterPro" id="IPR036188">
    <property type="entry name" value="FAD/NAD-bd_sf"/>
</dbReference>
<accession>A0A225NNP5</accession>
<dbReference type="GO" id="GO:0016491">
    <property type="term" value="F:oxidoreductase activity"/>
    <property type="evidence" value="ECO:0007669"/>
    <property type="project" value="UniProtKB-KW"/>
</dbReference>
<dbReference type="Gene3D" id="3.50.50.60">
    <property type="entry name" value="FAD/NAD(P)-binding domain"/>
    <property type="match status" value="2"/>
</dbReference>
<dbReference type="AlphaFoldDB" id="A0A225NNP5"/>
<proteinExistence type="predicted"/>
<protein>
    <submittedName>
        <fullName evidence="3">Oxidoreductase</fullName>
    </submittedName>
</protein>
<feature type="domain" description="FAD dependent oxidoreductase" evidence="2">
    <location>
        <begin position="5"/>
        <end position="329"/>
    </location>
</feature>
<dbReference type="RefSeq" id="WP_088649242.1">
    <property type="nucleotide sequence ID" value="NZ_AQQR01000002.1"/>
</dbReference>
<evidence type="ECO:0000259" key="2">
    <source>
        <dbReference type="Pfam" id="PF01266"/>
    </source>
</evidence>
<dbReference type="EMBL" id="AQQR01000002">
    <property type="protein sequence ID" value="OWU76045.1"/>
    <property type="molecule type" value="Genomic_DNA"/>
</dbReference>
<organism evidence="3 4">
    <name type="scientific">Marinibacterium profundimaris</name>
    <dbReference type="NCBI Taxonomy" id="1679460"/>
    <lineage>
        <taxon>Bacteria</taxon>
        <taxon>Pseudomonadati</taxon>
        <taxon>Pseudomonadota</taxon>
        <taxon>Alphaproteobacteria</taxon>
        <taxon>Rhodobacterales</taxon>
        <taxon>Paracoccaceae</taxon>
        <taxon>Marinibacterium</taxon>
    </lineage>
</organism>
<sequence length="347" mass="35990">MAMADVTVRGAGIFGLSIAWTCARRGARVVVVDPFGPGAGASGGVVGALAPHVPENWNPKKAFQFDSLRMADAFWTGVETVGGVSPGYGRTGRLQPLADAGAVALARSRATQAETLWDGFAAWEVIPASDAFGWAPVSPSGWLIRDTLSARLHPARAVAALVAALKRQGVPIVTEAPDSGAVVWATGSAGLAELSQAFDRPVGTAVKGQAAVLGLAMPQDAPQLFSGGVHIVPHTDGTVAIGSTSERDFDSPRDTDSQLDEVIAAARLAVPLLAEAPVVDRWAGLRPRARSRAPVMGPWPGRPGHFVANGGFKIGFGMAPKVAQVMADLVLDDRDAVPDGFRLETCL</sequence>
<evidence type="ECO:0000313" key="4">
    <source>
        <dbReference type="Proteomes" id="UP000215377"/>
    </source>
</evidence>
<evidence type="ECO:0000313" key="3">
    <source>
        <dbReference type="EMBL" id="OWU76045.1"/>
    </source>
</evidence>
<keyword evidence="1" id="KW-0560">Oxidoreductase</keyword>
<gene>
    <name evidence="3" type="ORF">ATO3_07705</name>
</gene>
<dbReference type="Gene3D" id="3.30.9.10">
    <property type="entry name" value="D-Amino Acid Oxidase, subunit A, domain 2"/>
    <property type="match status" value="2"/>
</dbReference>
<dbReference type="Proteomes" id="UP000215377">
    <property type="component" value="Unassembled WGS sequence"/>
</dbReference>
<keyword evidence="4" id="KW-1185">Reference proteome</keyword>
<dbReference type="InterPro" id="IPR006076">
    <property type="entry name" value="FAD-dep_OxRdtase"/>
</dbReference>
<reference evidence="3 4" key="1">
    <citation type="submission" date="2013-04" db="EMBL/GenBank/DDBJ databases">
        <title>Oceanicola sp. 22II1-22F33 Genome Sequencing.</title>
        <authorList>
            <person name="Lai Q."/>
            <person name="Li G."/>
            <person name="Shao Z."/>
        </authorList>
    </citation>
    <scope>NUCLEOTIDE SEQUENCE [LARGE SCALE GENOMIC DNA]</scope>
    <source>
        <strain evidence="3 4">22II1-22F33</strain>
    </source>
</reference>
<dbReference type="PANTHER" id="PTHR13847:SF289">
    <property type="entry name" value="GLYCINE OXIDASE"/>
    <property type="match status" value="1"/>
</dbReference>
<dbReference type="OrthoDB" id="7818064at2"/>
<evidence type="ECO:0000256" key="1">
    <source>
        <dbReference type="ARBA" id="ARBA00023002"/>
    </source>
</evidence>
<dbReference type="PANTHER" id="PTHR13847">
    <property type="entry name" value="SARCOSINE DEHYDROGENASE-RELATED"/>
    <property type="match status" value="1"/>
</dbReference>
<dbReference type="GO" id="GO:0005737">
    <property type="term" value="C:cytoplasm"/>
    <property type="evidence" value="ECO:0007669"/>
    <property type="project" value="TreeGrafter"/>
</dbReference>
<dbReference type="SUPFAM" id="SSF51971">
    <property type="entry name" value="Nucleotide-binding domain"/>
    <property type="match status" value="1"/>
</dbReference>
<dbReference type="Pfam" id="PF01266">
    <property type="entry name" value="DAO"/>
    <property type="match status" value="1"/>
</dbReference>